<accession>A0A7E6EGD2</accession>
<dbReference type="PRINTS" id="PR00081">
    <property type="entry name" value="GDHRDH"/>
</dbReference>
<dbReference type="Pfam" id="PF00106">
    <property type="entry name" value="adh_short"/>
    <property type="match status" value="1"/>
</dbReference>
<dbReference type="Proteomes" id="UP000515154">
    <property type="component" value="Unplaced"/>
</dbReference>
<keyword evidence="3" id="KW-1185">Reference proteome</keyword>
<evidence type="ECO:0000256" key="1">
    <source>
        <dbReference type="ARBA" id="ARBA00023002"/>
    </source>
</evidence>
<dbReference type="Gene3D" id="3.40.50.720">
    <property type="entry name" value="NAD(P)-binding Rossmann-like Domain"/>
    <property type="match status" value="2"/>
</dbReference>
<dbReference type="AlphaFoldDB" id="A0A7E6EGD2"/>
<dbReference type="PANTHER" id="PTHR43157">
    <property type="entry name" value="PHOSPHATIDYLINOSITOL-GLYCAN BIOSYNTHESIS CLASS F PROTEIN-RELATED"/>
    <property type="match status" value="1"/>
</dbReference>
<sequence length="218" mass="24540">MCHDNRDYLSGPKYVGNVSLDGKTAIITGANSGLGKELTRQLAKRENIRVDFLVNNAGVMDYQRKVSVDGIEQHLAINYLGHFLLTNLLISRPGTEPIGKIVNVLCRQKIKKIDFEDLNCDKSPYDGRVAYSQSKYALFLFTKELAKKVQAMELPTVVCGVFPGIVNTSLPRNLVASNNFVFRIMYKPFLWLFMKSPYQGVMPILRVLLEETPSGTIY</sequence>
<dbReference type="PANTHER" id="PTHR43157:SF31">
    <property type="entry name" value="PHOSPHATIDYLINOSITOL-GLYCAN BIOSYNTHESIS CLASS F PROTEIN"/>
    <property type="match status" value="1"/>
</dbReference>
<keyword evidence="1" id="KW-0560">Oxidoreductase</keyword>
<protein>
    <submittedName>
        <fullName evidence="4">Retinol dehydrogenase 13-like</fullName>
    </submittedName>
</protein>
<comment type="similarity">
    <text evidence="2">Belongs to the short-chain dehydrogenases/reductases (SDR) family.</text>
</comment>
<organism evidence="3 4">
    <name type="scientific">Octopus sinensis</name>
    <name type="common">East Asian common octopus</name>
    <dbReference type="NCBI Taxonomy" id="2607531"/>
    <lineage>
        <taxon>Eukaryota</taxon>
        <taxon>Metazoa</taxon>
        <taxon>Spiralia</taxon>
        <taxon>Lophotrochozoa</taxon>
        <taxon>Mollusca</taxon>
        <taxon>Cephalopoda</taxon>
        <taxon>Coleoidea</taxon>
        <taxon>Octopodiformes</taxon>
        <taxon>Octopoda</taxon>
        <taxon>Incirrata</taxon>
        <taxon>Octopodidae</taxon>
        <taxon>Octopus</taxon>
    </lineage>
</organism>
<reference evidence="4" key="1">
    <citation type="submission" date="2025-08" db="UniProtKB">
        <authorList>
            <consortium name="RefSeq"/>
        </authorList>
    </citation>
    <scope>IDENTIFICATION</scope>
</reference>
<evidence type="ECO:0000256" key="2">
    <source>
        <dbReference type="RuleBase" id="RU000363"/>
    </source>
</evidence>
<dbReference type="InterPro" id="IPR002347">
    <property type="entry name" value="SDR_fam"/>
</dbReference>
<dbReference type="InterPro" id="IPR036291">
    <property type="entry name" value="NAD(P)-bd_dom_sf"/>
</dbReference>
<dbReference type="KEGG" id="osn:115227735"/>
<dbReference type="PRINTS" id="PR00080">
    <property type="entry name" value="SDRFAMILY"/>
</dbReference>
<dbReference type="InterPro" id="IPR020904">
    <property type="entry name" value="Sc_DH/Rdtase_CS"/>
</dbReference>
<proteinExistence type="inferred from homology"/>
<name>A0A7E6EGD2_9MOLL</name>
<dbReference type="PROSITE" id="PS00061">
    <property type="entry name" value="ADH_SHORT"/>
    <property type="match status" value="1"/>
</dbReference>
<dbReference type="GO" id="GO:0016491">
    <property type="term" value="F:oxidoreductase activity"/>
    <property type="evidence" value="ECO:0007669"/>
    <property type="project" value="UniProtKB-KW"/>
</dbReference>
<gene>
    <name evidence="4" type="primary">LOC115227735</name>
</gene>
<dbReference type="RefSeq" id="XP_036354616.1">
    <property type="nucleotide sequence ID" value="XM_036498723.1"/>
</dbReference>
<evidence type="ECO:0000313" key="4">
    <source>
        <dbReference type="RefSeq" id="XP_036354616.1"/>
    </source>
</evidence>
<evidence type="ECO:0000313" key="3">
    <source>
        <dbReference type="Proteomes" id="UP000515154"/>
    </source>
</evidence>
<dbReference type="SUPFAM" id="SSF51735">
    <property type="entry name" value="NAD(P)-binding Rossmann-fold domains"/>
    <property type="match status" value="1"/>
</dbReference>